<name>A0A2H9TAF4_9ZZZZ</name>
<evidence type="ECO:0000259" key="5">
    <source>
        <dbReference type="PROSITE" id="PS51063"/>
    </source>
</evidence>
<dbReference type="FunFam" id="1.10.10.10:FF:000028">
    <property type="entry name" value="Fumarate/nitrate reduction transcriptional regulator Fnr"/>
    <property type="match status" value="1"/>
</dbReference>
<dbReference type="AlphaFoldDB" id="A0A2H9TAF4"/>
<dbReference type="Pfam" id="PF00027">
    <property type="entry name" value="cNMP_binding"/>
    <property type="match status" value="1"/>
</dbReference>
<evidence type="ECO:0000256" key="2">
    <source>
        <dbReference type="ARBA" id="ARBA00023125"/>
    </source>
</evidence>
<dbReference type="InterPro" id="IPR014710">
    <property type="entry name" value="RmlC-like_jellyroll"/>
</dbReference>
<evidence type="ECO:0000313" key="6">
    <source>
        <dbReference type="EMBL" id="PJE80245.1"/>
    </source>
</evidence>
<evidence type="ECO:0000256" key="3">
    <source>
        <dbReference type="ARBA" id="ARBA00023163"/>
    </source>
</evidence>
<dbReference type="InterPro" id="IPR000595">
    <property type="entry name" value="cNMP-bd_dom"/>
</dbReference>
<dbReference type="PRINTS" id="PR00034">
    <property type="entry name" value="HTHCRP"/>
</dbReference>
<sequence length="253" mass="28484">MKSKSNVRQPSHVACRDCSLSSLCLPLALSIKDIDNLDRIIKRGRPLKKGEHLFLEGDSFVSIYAVRSGAIKTYTATNEGEEQITSFYLPSEILGLSGMDTDVYPVSAQAMETTMVCEIPFEQMETLSITYPELRRHLMRLMSKKIREDQQMMMLLSKKNADQRIATFLINLASRFHRRGFSSQSFRLSMSRNEMGNYLGLAVETVSRVFTRFQKNGLICAVGKEIEIKKPVELCILAGGRTANRHHALVGNG</sequence>
<dbReference type="PANTHER" id="PTHR24567">
    <property type="entry name" value="CRP FAMILY TRANSCRIPTIONAL REGULATORY PROTEIN"/>
    <property type="match status" value="1"/>
</dbReference>
<protein>
    <submittedName>
        <fullName evidence="6">Transcriptional activator protein Anr</fullName>
    </submittedName>
</protein>
<keyword evidence="1" id="KW-0805">Transcription regulation</keyword>
<organism evidence="6">
    <name type="scientific">invertebrate metagenome</name>
    <dbReference type="NCBI Taxonomy" id="1711999"/>
    <lineage>
        <taxon>unclassified sequences</taxon>
        <taxon>metagenomes</taxon>
        <taxon>organismal metagenomes</taxon>
    </lineage>
</organism>
<dbReference type="CDD" id="cd00038">
    <property type="entry name" value="CAP_ED"/>
    <property type="match status" value="1"/>
</dbReference>
<dbReference type="GO" id="GO:0005829">
    <property type="term" value="C:cytosol"/>
    <property type="evidence" value="ECO:0007669"/>
    <property type="project" value="TreeGrafter"/>
</dbReference>
<dbReference type="CDD" id="cd00092">
    <property type="entry name" value="HTH_CRP"/>
    <property type="match status" value="1"/>
</dbReference>
<dbReference type="NCBIfam" id="NF008365">
    <property type="entry name" value="PRK11161.1"/>
    <property type="match status" value="1"/>
</dbReference>
<dbReference type="PROSITE" id="PS00042">
    <property type="entry name" value="HTH_CRP_1"/>
    <property type="match status" value="1"/>
</dbReference>
<dbReference type="SMART" id="SM00419">
    <property type="entry name" value="HTH_CRP"/>
    <property type="match status" value="1"/>
</dbReference>
<dbReference type="SUPFAM" id="SSF46785">
    <property type="entry name" value="Winged helix' DNA-binding domain"/>
    <property type="match status" value="1"/>
</dbReference>
<dbReference type="InterPro" id="IPR018335">
    <property type="entry name" value="Tscrpt_reg_HTH_Crp-type_CS"/>
</dbReference>
<dbReference type="SMART" id="SM00100">
    <property type="entry name" value="cNMP"/>
    <property type="match status" value="1"/>
</dbReference>
<dbReference type="EMBL" id="NSIT01000025">
    <property type="protein sequence ID" value="PJE80245.1"/>
    <property type="molecule type" value="Genomic_DNA"/>
</dbReference>
<dbReference type="PANTHER" id="PTHR24567:SF75">
    <property type="entry name" value="FUMARATE AND NITRATE REDUCTION REGULATORY PROTEIN"/>
    <property type="match status" value="1"/>
</dbReference>
<dbReference type="FunFam" id="2.60.120.10:FF:000004">
    <property type="entry name" value="Fumarate/nitrate reduction transcriptional regulator Fnr"/>
    <property type="match status" value="1"/>
</dbReference>
<dbReference type="Gene3D" id="1.10.10.10">
    <property type="entry name" value="Winged helix-like DNA-binding domain superfamily/Winged helix DNA-binding domain"/>
    <property type="match status" value="1"/>
</dbReference>
<dbReference type="GO" id="GO:0003700">
    <property type="term" value="F:DNA-binding transcription factor activity"/>
    <property type="evidence" value="ECO:0007669"/>
    <property type="project" value="InterPro"/>
</dbReference>
<dbReference type="PROSITE" id="PS51063">
    <property type="entry name" value="HTH_CRP_2"/>
    <property type="match status" value="1"/>
</dbReference>
<keyword evidence="2" id="KW-0238">DNA-binding</keyword>
<dbReference type="InterPro" id="IPR018490">
    <property type="entry name" value="cNMP-bd_dom_sf"/>
</dbReference>
<dbReference type="InterPro" id="IPR036390">
    <property type="entry name" value="WH_DNA-bd_sf"/>
</dbReference>
<dbReference type="InterPro" id="IPR036388">
    <property type="entry name" value="WH-like_DNA-bd_sf"/>
</dbReference>
<dbReference type="PROSITE" id="PS50042">
    <property type="entry name" value="CNMP_BINDING_3"/>
    <property type="match status" value="1"/>
</dbReference>
<feature type="domain" description="Cyclic nucleotide-binding" evidence="4">
    <location>
        <begin position="47"/>
        <end position="95"/>
    </location>
</feature>
<evidence type="ECO:0000259" key="4">
    <source>
        <dbReference type="PROSITE" id="PS50042"/>
    </source>
</evidence>
<dbReference type="InterPro" id="IPR050397">
    <property type="entry name" value="Env_Response_Regulators"/>
</dbReference>
<accession>A0A2H9TAF4</accession>
<dbReference type="InterPro" id="IPR012318">
    <property type="entry name" value="HTH_CRP"/>
</dbReference>
<dbReference type="Gene3D" id="2.60.120.10">
    <property type="entry name" value="Jelly Rolls"/>
    <property type="match status" value="1"/>
</dbReference>
<feature type="domain" description="HTH crp-type" evidence="5">
    <location>
        <begin position="159"/>
        <end position="232"/>
    </location>
</feature>
<dbReference type="Pfam" id="PF00325">
    <property type="entry name" value="Crp"/>
    <property type="match status" value="1"/>
</dbReference>
<evidence type="ECO:0000256" key="1">
    <source>
        <dbReference type="ARBA" id="ARBA00023015"/>
    </source>
</evidence>
<reference evidence="6" key="1">
    <citation type="journal article" date="2017" name="Appl. Environ. Microbiol.">
        <title>Molecular characterization of an Endozoicomonas-like organism causing infection in king scallop Pecten maximus L.</title>
        <authorList>
            <person name="Cano I."/>
            <person name="van Aerle R."/>
            <person name="Ross S."/>
            <person name="Verner-Jeffreys D.W."/>
            <person name="Paley R.K."/>
            <person name="Rimmer G."/>
            <person name="Ryder D."/>
            <person name="Hooper P."/>
            <person name="Stone D."/>
            <person name="Feist S.W."/>
        </authorList>
    </citation>
    <scope>NUCLEOTIDE SEQUENCE</scope>
</reference>
<dbReference type="GO" id="GO:0003677">
    <property type="term" value="F:DNA binding"/>
    <property type="evidence" value="ECO:0007669"/>
    <property type="project" value="UniProtKB-KW"/>
</dbReference>
<gene>
    <name evidence="6" type="primary">anr</name>
    <name evidence="6" type="ORF">CI610_00772</name>
</gene>
<proteinExistence type="predicted"/>
<keyword evidence="3" id="KW-0804">Transcription</keyword>
<comment type="caution">
    <text evidence="6">The sequence shown here is derived from an EMBL/GenBank/DDBJ whole genome shotgun (WGS) entry which is preliminary data.</text>
</comment>
<dbReference type="SUPFAM" id="SSF51206">
    <property type="entry name" value="cAMP-binding domain-like"/>
    <property type="match status" value="1"/>
</dbReference>